<evidence type="ECO:0000313" key="3">
    <source>
        <dbReference type="EMBL" id="CAE4614992.1"/>
    </source>
</evidence>
<feature type="compositionally biased region" description="Basic and acidic residues" evidence="1">
    <location>
        <begin position="364"/>
        <end position="380"/>
    </location>
</feature>
<keyword evidence="2" id="KW-1133">Transmembrane helix</keyword>
<evidence type="ECO:0000256" key="1">
    <source>
        <dbReference type="SAM" id="MobiDB-lite"/>
    </source>
</evidence>
<name>A0A7S4RJQ0_9STRA</name>
<proteinExistence type="predicted"/>
<feature type="compositionally biased region" description="Acidic residues" evidence="1">
    <location>
        <begin position="578"/>
        <end position="592"/>
    </location>
</feature>
<reference evidence="3" key="1">
    <citation type="submission" date="2021-01" db="EMBL/GenBank/DDBJ databases">
        <authorList>
            <person name="Corre E."/>
            <person name="Pelletier E."/>
            <person name="Niang G."/>
            <person name="Scheremetjew M."/>
            <person name="Finn R."/>
            <person name="Kale V."/>
            <person name="Holt S."/>
            <person name="Cochrane G."/>
            <person name="Meng A."/>
            <person name="Brown T."/>
            <person name="Cohen L."/>
        </authorList>
    </citation>
    <scope>NUCLEOTIDE SEQUENCE</scope>
    <source>
        <strain evidence="3">GSO104</strain>
    </source>
</reference>
<feature type="compositionally biased region" description="Basic and acidic residues" evidence="1">
    <location>
        <begin position="1"/>
        <end position="18"/>
    </location>
</feature>
<protein>
    <submittedName>
        <fullName evidence="3">Uncharacterized protein</fullName>
    </submittedName>
</protein>
<dbReference type="EMBL" id="HBNS01024063">
    <property type="protein sequence ID" value="CAE4614992.1"/>
    <property type="molecule type" value="Transcribed_RNA"/>
</dbReference>
<feature type="compositionally biased region" description="Polar residues" evidence="1">
    <location>
        <begin position="238"/>
        <end position="247"/>
    </location>
</feature>
<feature type="transmembrane region" description="Helical" evidence="2">
    <location>
        <begin position="444"/>
        <end position="464"/>
    </location>
</feature>
<feature type="compositionally biased region" description="Basic and acidic residues" evidence="1">
    <location>
        <begin position="57"/>
        <end position="69"/>
    </location>
</feature>
<gene>
    <name evidence="3" type="ORF">DBRI00130_LOCUS18984</name>
</gene>
<feature type="region of interest" description="Disordered" evidence="1">
    <location>
        <begin position="183"/>
        <end position="326"/>
    </location>
</feature>
<feature type="compositionally biased region" description="Polar residues" evidence="1">
    <location>
        <begin position="47"/>
        <end position="56"/>
    </location>
</feature>
<sequence>MSSKAAEARESFLRRLEQQKQQQQTAQPKDEKEDDVDVNKNNETITKDNPTVTSSMEADKKPAAKKDLTEVNPAHNDPKKMDLPLSSTSSPVPELATPPVKNNSNDDEENVLLQSIAKSCGMSELSELDDVDPSSLNLLRALTTPRIKKKKMKIGAASVKSTSHKRIYDNKIGEVIQPRSLDFGTLRDHPKTEASAAVASKGKKEERALPPLKEINVEDTHIPFKRQTSDITAVLPPKQNNASFFSNNDDDDDDDDEEEDELDEMEVNTEATTMGSKQEAERIQRRLKQHKQVASKQSDKAATTPTRTNQHQQCSPQNQIDTTTLEPWQRHLFETLQSHSDLMKDIENRIDSLSDSLQDLKEELEQHSTEVKRMSLESHLKSRQQQNGWDEQEQYTPDDYPFQYSSTPPQQQQQEEGEHEQHEFRSAQPPGDEEPQLLPPEPSFLNRLFTAVTSVPLALYYYLLSTRIIRIITTFVKEAQRRNGVHVNLDINLIFKLMMACFLFGNTGESGLKQNSKKKEANEDENSLFKLLEQYRMEIFLSGALVMYLFQTGILGFMWDFFVKEDYIRRIWNGEDLEEDEDEEGETEEDENGQDRNRNEMQEGGVDGNNGLRRRRRGGQLGQNNEAANGGNERMRRRRTLVDGGIRRPPQEGGALGLLHDLRYFVFGFFLSLLPTWRPEVVVEEDENAQQQGAAGVVAAGNGNEEH</sequence>
<feature type="region of interest" description="Disordered" evidence="1">
    <location>
        <begin position="578"/>
        <end position="637"/>
    </location>
</feature>
<keyword evidence="2" id="KW-0472">Membrane</keyword>
<feature type="region of interest" description="Disordered" evidence="1">
    <location>
        <begin position="364"/>
        <end position="440"/>
    </location>
</feature>
<keyword evidence="2" id="KW-0812">Transmembrane</keyword>
<evidence type="ECO:0000256" key="2">
    <source>
        <dbReference type="SAM" id="Phobius"/>
    </source>
</evidence>
<feature type="region of interest" description="Disordered" evidence="1">
    <location>
        <begin position="1"/>
        <end position="107"/>
    </location>
</feature>
<feature type="transmembrane region" description="Helical" evidence="2">
    <location>
        <begin position="539"/>
        <end position="562"/>
    </location>
</feature>
<accession>A0A7S4RJQ0</accession>
<dbReference type="AlphaFoldDB" id="A0A7S4RJQ0"/>
<feature type="compositionally biased region" description="Acidic residues" evidence="1">
    <location>
        <begin position="248"/>
        <end position="267"/>
    </location>
</feature>
<organism evidence="3">
    <name type="scientific">Ditylum brightwellii</name>
    <dbReference type="NCBI Taxonomy" id="49249"/>
    <lineage>
        <taxon>Eukaryota</taxon>
        <taxon>Sar</taxon>
        <taxon>Stramenopiles</taxon>
        <taxon>Ochrophyta</taxon>
        <taxon>Bacillariophyta</taxon>
        <taxon>Mediophyceae</taxon>
        <taxon>Lithodesmiophycidae</taxon>
        <taxon>Lithodesmiales</taxon>
        <taxon>Lithodesmiaceae</taxon>
        <taxon>Ditylum</taxon>
    </lineage>
</organism>
<feature type="compositionally biased region" description="Polar residues" evidence="1">
    <location>
        <begin position="294"/>
        <end position="326"/>
    </location>
</feature>
<feature type="compositionally biased region" description="Low complexity" evidence="1">
    <location>
        <begin position="622"/>
        <end position="632"/>
    </location>
</feature>